<dbReference type="InterPro" id="IPR008964">
    <property type="entry name" value="Invasin/intimin_cell_adhesion"/>
</dbReference>
<dbReference type="EMBL" id="KF122278">
    <property type="protein sequence ID" value="AIA89574.1"/>
    <property type="molecule type" value="Genomic_DNA"/>
</dbReference>
<evidence type="ECO:0000313" key="3">
    <source>
        <dbReference type="EMBL" id="AIA89574.1"/>
    </source>
</evidence>
<evidence type="ECO:0000256" key="1">
    <source>
        <dbReference type="ARBA" id="ARBA00010646"/>
    </source>
</evidence>
<dbReference type="InterPro" id="IPR017853">
    <property type="entry name" value="GH"/>
</dbReference>
<dbReference type="GO" id="GO:0003796">
    <property type="term" value="F:lysozyme activity"/>
    <property type="evidence" value="ECO:0007669"/>
    <property type="project" value="InterPro"/>
</dbReference>
<dbReference type="GO" id="GO:0009253">
    <property type="term" value="P:peptidoglycan catabolic process"/>
    <property type="evidence" value="ECO:0007669"/>
    <property type="project" value="InterPro"/>
</dbReference>
<dbReference type="SUPFAM" id="SSF49373">
    <property type="entry name" value="Invasin/intimin cell-adhesion fragments"/>
    <property type="match status" value="1"/>
</dbReference>
<dbReference type="InterPro" id="IPR002053">
    <property type="entry name" value="Glyco_hydro_25"/>
</dbReference>
<sequence length="135" mass="14974">MQALGVTWSSSDSSVASVDSNGNVAAVNWGQATITAHYPDGTSANCLVNVAFKGIDVSQWQTSVDWTAVKNSGVEFAMIRTGYGSEYWSKQTDSKFETYYNGAVQRRIKGRRLPLQLCHHCTPWRSRRRSSVFTS</sequence>
<organism evidence="3">
    <name type="scientific">uncultured Butyrivibrio sp</name>
    <dbReference type="NCBI Taxonomy" id="370801"/>
    <lineage>
        <taxon>Bacteria</taxon>
        <taxon>Bacillati</taxon>
        <taxon>Bacillota</taxon>
        <taxon>Clostridia</taxon>
        <taxon>Lachnospirales</taxon>
        <taxon>Lachnospiraceae</taxon>
        <taxon>Butyrivibrio</taxon>
        <taxon>environmental samples</taxon>
    </lineage>
</organism>
<protein>
    <submittedName>
        <fullName evidence="3">CAZy families GH25 protein</fullName>
    </submittedName>
</protein>
<evidence type="ECO:0000259" key="2">
    <source>
        <dbReference type="Pfam" id="PF02368"/>
    </source>
</evidence>
<dbReference type="Gene3D" id="3.20.20.80">
    <property type="entry name" value="Glycosidases"/>
    <property type="match status" value="1"/>
</dbReference>
<dbReference type="InterPro" id="IPR003343">
    <property type="entry name" value="Big_2"/>
</dbReference>
<feature type="domain" description="BIG2" evidence="2">
    <location>
        <begin position="6"/>
        <end position="42"/>
    </location>
</feature>
<accession>A0A060C2W8</accession>
<dbReference type="Gene3D" id="2.60.40.1080">
    <property type="match status" value="1"/>
</dbReference>
<comment type="similarity">
    <text evidence="1">Belongs to the glycosyl hydrolase 25 family.</text>
</comment>
<proteinExistence type="inferred from homology"/>
<reference evidence="3" key="1">
    <citation type="journal article" date="2013" name="Environ. Microbiol.">
        <title>Seasonally variable intestinal metagenomes of the red palm weevil (Rhynchophorus ferrugineus).</title>
        <authorList>
            <person name="Jia S."/>
            <person name="Zhang X."/>
            <person name="Zhang G."/>
            <person name="Yin A."/>
            <person name="Zhang S."/>
            <person name="Li F."/>
            <person name="Wang L."/>
            <person name="Zhao D."/>
            <person name="Yun Q."/>
            <person name="Tala"/>
            <person name="Wang J."/>
            <person name="Sun G."/>
            <person name="Baabdullah M."/>
            <person name="Yu X."/>
            <person name="Hu S."/>
            <person name="Al-Mssallem I.S."/>
            <person name="Yu J."/>
        </authorList>
    </citation>
    <scope>NUCLEOTIDE SEQUENCE</scope>
</reference>
<name>A0A060C2W8_9FIRM</name>
<dbReference type="GO" id="GO:0016998">
    <property type="term" value="P:cell wall macromolecule catabolic process"/>
    <property type="evidence" value="ECO:0007669"/>
    <property type="project" value="InterPro"/>
</dbReference>
<dbReference type="PROSITE" id="PS51904">
    <property type="entry name" value="GLYCOSYL_HYDROL_F25_2"/>
    <property type="match status" value="1"/>
</dbReference>
<dbReference type="Pfam" id="PF02368">
    <property type="entry name" value="Big_2"/>
    <property type="match status" value="1"/>
</dbReference>
<dbReference type="SUPFAM" id="SSF51445">
    <property type="entry name" value="(Trans)glycosidases"/>
    <property type="match status" value="1"/>
</dbReference>
<dbReference type="Pfam" id="PF01183">
    <property type="entry name" value="Glyco_hydro_25"/>
    <property type="match status" value="1"/>
</dbReference>
<dbReference type="AlphaFoldDB" id="A0A060C2W8"/>